<dbReference type="Proteomes" id="UP000467841">
    <property type="component" value="Unassembled WGS sequence"/>
</dbReference>
<protein>
    <submittedName>
        <fullName evidence="1">Uncharacterized protein</fullName>
    </submittedName>
</protein>
<keyword evidence="2" id="KW-1185">Reference proteome</keyword>
<reference evidence="1" key="1">
    <citation type="submission" date="2020-01" db="EMBL/GenBank/DDBJ databases">
        <authorList>
            <person name="Mishra B."/>
        </authorList>
    </citation>
    <scope>NUCLEOTIDE SEQUENCE [LARGE SCALE GENOMIC DNA]</scope>
</reference>
<comment type="caution">
    <text evidence="1">The sequence shown here is derived from an EMBL/GenBank/DDBJ whole genome shotgun (WGS) entry which is preliminary data.</text>
</comment>
<evidence type="ECO:0000313" key="1">
    <source>
        <dbReference type="EMBL" id="CAA7037588.1"/>
    </source>
</evidence>
<accession>A0A6D2JD10</accession>
<gene>
    <name evidence="1" type="ORF">MERR_LOCUS24823</name>
</gene>
<organism evidence="1 2">
    <name type="scientific">Microthlaspi erraticum</name>
    <dbReference type="NCBI Taxonomy" id="1685480"/>
    <lineage>
        <taxon>Eukaryota</taxon>
        <taxon>Viridiplantae</taxon>
        <taxon>Streptophyta</taxon>
        <taxon>Embryophyta</taxon>
        <taxon>Tracheophyta</taxon>
        <taxon>Spermatophyta</taxon>
        <taxon>Magnoliopsida</taxon>
        <taxon>eudicotyledons</taxon>
        <taxon>Gunneridae</taxon>
        <taxon>Pentapetalae</taxon>
        <taxon>rosids</taxon>
        <taxon>malvids</taxon>
        <taxon>Brassicales</taxon>
        <taxon>Brassicaceae</taxon>
        <taxon>Coluteocarpeae</taxon>
        <taxon>Microthlaspi</taxon>
    </lineage>
</organism>
<dbReference type="EMBL" id="CACVBM020001178">
    <property type="protein sequence ID" value="CAA7037588.1"/>
    <property type="molecule type" value="Genomic_DNA"/>
</dbReference>
<dbReference type="AlphaFoldDB" id="A0A6D2JD10"/>
<evidence type="ECO:0000313" key="2">
    <source>
        <dbReference type="Proteomes" id="UP000467841"/>
    </source>
</evidence>
<sequence length="143" mass="15643">MDFQVESAILEANVISMTHQLAMSIVGDGTIMLDQSGDRRHTSLSDTQTEHKRGGEELLSAKVQIAYAGHAIVQIFSRWHPKSTILCKLFEFPPDHETATSSSSSPSPPKVLVARAQPLMMGSSISRHDIDIYGVHFVPCLVA</sequence>
<proteinExistence type="predicted"/>
<name>A0A6D2JD10_9BRAS</name>